<evidence type="ECO:0000313" key="3">
    <source>
        <dbReference type="Proteomes" id="UP000285567"/>
    </source>
</evidence>
<dbReference type="InterPro" id="IPR046049">
    <property type="entry name" value="DUF6007"/>
</dbReference>
<proteinExistence type="predicted"/>
<dbReference type="Proteomes" id="UP000285567">
    <property type="component" value="Unassembled WGS sequence"/>
</dbReference>
<gene>
    <name evidence="2" type="ORF">BU097_01380</name>
</gene>
<sequence length="69" mass="8025">MNNLKDAMNGLGWLDLIFLIPLFFLYIYLPTYNFISILLNVLIIILVSIGLSSLSFSIKNFIKNNKWQK</sequence>
<comment type="caution">
    <text evidence="2">The sequence shown here is derived from an EMBL/GenBank/DDBJ whole genome shotgun (WGS) entry which is preliminary data.</text>
</comment>
<evidence type="ECO:0000313" key="2">
    <source>
        <dbReference type="EMBL" id="RIN12676.1"/>
    </source>
</evidence>
<accession>A0A418IRR2</accession>
<dbReference type="RefSeq" id="WP_080619632.1">
    <property type="nucleotide sequence ID" value="NZ_CABIWF010000001.1"/>
</dbReference>
<organism evidence="2 3">
    <name type="scientific">Staphylococcus xylosus</name>
    <dbReference type="NCBI Taxonomy" id="1288"/>
    <lineage>
        <taxon>Bacteria</taxon>
        <taxon>Bacillati</taxon>
        <taxon>Bacillota</taxon>
        <taxon>Bacilli</taxon>
        <taxon>Bacillales</taxon>
        <taxon>Staphylococcaceae</taxon>
        <taxon>Staphylococcus</taxon>
    </lineage>
</organism>
<keyword evidence="1" id="KW-0812">Transmembrane</keyword>
<keyword evidence="3" id="KW-1185">Reference proteome</keyword>
<keyword evidence="1" id="KW-1133">Transmembrane helix</keyword>
<dbReference type="EMBL" id="QXUL01000004">
    <property type="protein sequence ID" value="RIN12676.1"/>
    <property type="molecule type" value="Genomic_DNA"/>
</dbReference>
<name>A0A418IRR2_STAXY</name>
<feature type="transmembrane region" description="Helical" evidence="1">
    <location>
        <begin position="35"/>
        <end position="58"/>
    </location>
</feature>
<dbReference type="AlphaFoldDB" id="A0A418IRR2"/>
<protein>
    <submittedName>
        <fullName evidence="2">Uncharacterized protein</fullName>
    </submittedName>
</protein>
<keyword evidence="1" id="KW-0472">Membrane</keyword>
<feature type="transmembrane region" description="Helical" evidence="1">
    <location>
        <begin position="12"/>
        <end position="29"/>
    </location>
</feature>
<reference evidence="2 3" key="1">
    <citation type="journal article" date="2016" name="Front. Microbiol.">
        <title>Comprehensive Phylogenetic Analysis of Bovine Non-aureus Staphylococci Species Based on Whole-Genome Sequencing.</title>
        <authorList>
            <person name="Naushad S."/>
            <person name="Barkema H.W."/>
            <person name="Luby C."/>
            <person name="Condas L.A."/>
            <person name="Nobrega D.B."/>
            <person name="Carson D.A."/>
            <person name="De Buck J."/>
        </authorList>
    </citation>
    <scope>NUCLEOTIDE SEQUENCE [LARGE SCALE GENOMIC DNA]</scope>
    <source>
        <strain evidence="2 3">SNUC 102</strain>
    </source>
</reference>
<evidence type="ECO:0000256" key="1">
    <source>
        <dbReference type="SAM" id="Phobius"/>
    </source>
</evidence>
<dbReference type="Pfam" id="PF19470">
    <property type="entry name" value="DUF6007"/>
    <property type="match status" value="1"/>
</dbReference>